<proteinExistence type="predicted"/>
<dbReference type="EMBL" id="CP091244">
    <property type="protein sequence ID" value="UJS25361.1"/>
    <property type="molecule type" value="Genomic_DNA"/>
</dbReference>
<evidence type="ECO:0000313" key="1">
    <source>
        <dbReference type="EMBL" id="UJS25361.1"/>
    </source>
</evidence>
<evidence type="ECO:0000313" key="2">
    <source>
        <dbReference type="Proteomes" id="UP001054801"/>
    </source>
</evidence>
<dbReference type="Proteomes" id="UP001054801">
    <property type="component" value="Chromosome"/>
</dbReference>
<name>A0ABY3T3M4_9GAMM</name>
<gene>
    <name evidence="1" type="ORF">L2Y54_04790</name>
</gene>
<accession>A0ABY3T3M4</accession>
<protein>
    <submittedName>
        <fullName evidence="1">Uncharacterized protein</fullName>
    </submittedName>
</protein>
<organism evidence="1 2">
    <name type="scientific">Thiothrix winogradskyi</name>
    <dbReference type="NCBI Taxonomy" id="96472"/>
    <lineage>
        <taxon>Bacteria</taxon>
        <taxon>Pseudomonadati</taxon>
        <taxon>Pseudomonadota</taxon>
        <taxon>Gammaproteobacteria</taxon>
        <taxon>Thiotrichales</taxon>
        <taxon>Thiotrichaceae</taxon>
        <taxon>Thiothrix</taxon>
    </lineage>
</organism>
<keyword evidence="2" id="KW-1185">Reference proteome</keyword>
<sequence length="374" mass="42005">MENVKPLGHRPLIEYPWAGEIDRLLNSAIGSNPQYRAFLFDAVVSLAYIDATAGLERSIERCDNVMDDYNAHLGFINLCSPCYTTGIWQYQKAAKPESGALGKLSSEIILKFVEHFSANFVSVSVIGGSDYADAVIQHTSGLKILAEVKSAPLMTYPLLINAKEANAVTHHQKLVMTSSQLRVCETALYLHDGKVIPLGKVGSENWPFKGFVDFVLDDSKQSDMAKHLQTWMMARDTYKDKNRQNKYYYLTNACGSPPAEAKKNHGWPQKEVISDGKTSAGMDRTDDIKKGIYQTLKIGVKHKQHVEYRTAIISNLPAYRHGVDYVEPLVPMLWGFEEDLEELAGKQAIPRNKLRYAFDYIITLEDPLLRGLDI</sequence>
<reference evidence="1" key="1">
    <citation type="journal article" date="2022" name="Microorganisms">
        <title>Two New Species of Filamentous Sulfur Bacteria of the Genus Thiothrix, Thiothrix winogradskyi sp. nov. and 'Candidatus Thiothrix sulfatifontis' sp. nov.</title>
        <authorList>
            <person name="Ravin N.V."/>
            <person name="Rossetti S."/>
            <person name="Beletsky A.V."/>
            <person name="Kadnikov V.V."/>
            <person name="Rudenko T.S."/>
            <person name="Smolyakov D.D."/>
            <person name="Moskvitina M.I."/>
            <person name="Gureeva M.V."/>
            <person name="Mardanov A.V."/>
            <person name="Grabovich M.Y."/>
        </authorList>
    </citation>
    <scope>NUCLEOTIDE SEQUENCE</scope>
    <source>
        <strain evidence="1">CT3</strain>
    </source>
</reference>